<name>A0A9Q3BWA2_9BASI</name>
<proteinExistence type="predicted"/>
<evidence type="ECO:0000313" key="2">
    <source>
        <dbReference type="Proteomes" id="UP000765509"/>
    </source>
</evidence>
<dbReference type="EMBL" id="AVOT02003042">
    <property type="protein sequence ID" value="MBW0472310.1"/>
    <property type="molecule type" value="Genomic_DNA"/>
</dbReference>
<comment type="caution">
    <text evidence="1">The sequence shown here is derived from an EMBL/GenBank/DDBJ whole genome shotgun (WGS) entry which is preliminary data.</text>
</comment>
<dbReference type="Proteomes" id="UP000765509">
    <property type="component" value="Unassembled WGS sequence"/>
</dbReference>
<gene>
    <name evidence="1" type="ORF">O181_012025</name>
</gene>
<organism evidence="1 2">
    <name type="scientific">Austropuccinia psidii MF-1</name>
    <dbReference type="NCBI Taxonomy" id="1389203"/>
    <lineage>
        <taxon>Eukaryota</taxon>
        <taxon>Fungi</taxon>
        <taxon>Dikarya</taxon>
        <taxon>Basidiomycota</taxon>
        <taxon>Pucciniomycotina</taxon>
        <taxon>Pucciniomycetes</taxon>
        <taxon>Pucciniales</taxon>
        <taxon>Sphaerophragmiaceae</taxon>
        <taxon>Austropuccinia</taxon>
    </lineage>
</organism>
<dbReference type="OrthoDB" id="2512596at2759"/>
<evidence type="ECO:0000313" key="1">
    <source>
        <dbReference type="EMBL" id="MBW0472310.1"/>
    </source>
</evidence>
<reference evidence="1" key="1">
    <citation type="submission" date="2021-03" db="EMBL/GenBank/DDBJ databases">
        <title>Draft genome sequence of rust myrtle Austropuccinia psidii MF-1, a brazilian biotype.</title>
        <authorList>
            <person name="Quecine M.C."/>
            <person name="Pachon D.M.R."/>
            <person name="Bonatelli M.L."/>
            <person name="Correr F.H."/>
            <person name="Franceschini L.M."/>
            <person name="Leite T.F."/>
            <person name="Margarido G.R.A."/>
            <person name="Almeida C.A."/>
            <person name="Ferrarezi J.A."/>
            <person name="Labate C.A."/>
        </authorList>
    </citation>
    <scope>NUCLEOTIDE SEQUENCE</scope>
    <source>
        <strain evidence="1">MF-1</strain>
    </source>
</reference>
<dbReference type="AlphaFoldDB" id="A0A9Q3BWA2"/>
<sequence length="105" mass="12333">MSKQIKNHSALFYASNEQFNKVYYFSSGRHNQQCTTHCKEECWAENLHLRPSRKERKQKYFNPSAHLSVASALITSSLSPKENLNDLVVDWSATHHMFNNKDFFH</sequence>
<keyword evidence="2" id="KW-1185">Reference proteome</keyword>
<accession>A0A9Q3BWA2</accession>
<protein>
    <submittedName>
        <fullName evidence="1">Uncharacterized protein</fullName>
    </submittedName>
</protein>